<name>D2V949_NAEGR</name>
<dbReference type="InterPro" id="IPR039768">
    <property type="entry name" value="Nmd3"/>
</dbReference>
<dbReference type="EMBL" id="GG738858">
    <property type="protein sequence ID" value="EFC46649.1"/>
    <property type="molecule type" value="Genomic_DNA"/>
</dbReference>
<gene>
    <name evidence="4" type="ORF">NAEGRDRAFT_65564</name>
</gene>
<dbReference type="AlphaFoldDB" id="D2V949"/>
<dbReference type="GeneID" id="8859887"/>
<feature type="domain" description="60S ribosomal export protein NMD3 OB-fold" evidence="2">
    <location>
        <begin position="282"/>
        <end position="374"/>
    </location>
</feature>
<dbReference type="KEGG" id="ngr:NAEGRDRAFT_65564"/>
<keyword evidence="5" id="KW-1185">Reference proteome</keyword>
<dbReference type="GO" id="GO:0043023">
    <property type="term" value="F:ribosomal large subunit binding"/>
    <property type="evidence" value="ECO:0007669"/>
    <property type="project" value="InterPro"/>
</dbReference>
<evidence type="ECO:0000313" key="4">
    <source>
        <dbReference type="EMBL" id="EFC46649.1"/>
    </source>
</evidence>
<dbReference type="InterPro" id="IPR048898">
    <property type="entry name" value="OB_NMD3"/>
</dbReference>
<dbReference type="GO" id="GO:0000055">
    <property type="term" value="P:ribosomal large subunit export from nucleus"/>
    <property type="evidence" value="ECO:0007669"/>
    <property type="project" value="TreeGrafter"/>
</dbReference>
<dbReference type="PANTHER" id="PTHR12746">
    <property type="entry name" value="NONSENSE-MEDIATED MRNA DECAY PROTEIN 3"/>
    <property type="match status" value="1"/>
</dbReference>
<dbReference type="GO" id="GO:0005634">
    <property type="term" value="C:nucleus"/>
    <property type="evidence" value="ECO:0007669"/>
    <property type="project" value="TreeGrafter"/>
</dbReference>
<feature type="region of interest" description="Disordered" evidence="1">
    <location>
        <begin position="1"/>
        <end position="33"/>
    </location>
</feature>
<feature type="region of interest" description="Disordered" evidence="1">
    <location>
        <begin position="53"/>
        <end position="75"/>
    </location>
</feature>
<dbReference type="Pfam" id="PF21192">
    <property type="entry name" value="OB_NMD3"/>
    <property type="match status" value="1"/>
</dbReference>
<protein>
    <submittedName>
        <fullName evidence="4">Predicted protein</fullName>
    </submittedName>
</protein>
<dbReference type="OrthoDB" id="203821at2759"/>
<accession>D2V949</accession>
<dbReference type="Pfam" id="PF21193">
    <property type="entry name" value="NMD_SH3"/>
    <property type="match status" value="1"/>
</dbReference>
<reference evidence="4 5" key="1">
    <citation type="journal article" date="2010" name="Cell">
        <title>The genome of Naegleria gruberi illuminates early eukaryotic versatility.</title>
        <authorList>
            <person name="Fritz-Laylin L.K."/>
            <person name="Prochnik S.E."/>
            <person name="Ginger M.L."/>
            <person name="Dacks J.B."/>
            <person name="Carpenter M.L."/>
            <person name="Field M.C."/>
            <person name="Kuo A."/>
            <person name="Paredez A."/>
            <person name="Chapman J."/>
            <person name="Pham J."/>
            <person name="Shu S."/>
            <person name="Neupane R."/>
            <person name="Cipriano M."/>
            <person name="Mancuso J."/>
            <person name="Tu H."/>
            <person name="Salamov A."/>
            <person name="Lindquist E."/>
            <person name="Shapiro H."/>
            <person name="Lucas S."/>
            <person name="Grigoriev I.V."/>
            <person name="Cande W.Z."/>
            <person name="Fulton C."/>
            <person name="Rokhsar D.S."/>
            <person name="Dawson S.C."/>
        </authorList>
    </citation>
    <scope>NUCLEOTIDE SEQUENCE [LARGE SCALE GENOMIC DNA]</scope>
    <source>
        <strain evidence="4 5">NEG-M</strain>
    </source>
</reference>
<evidence type="ECO:0000313" key="5">
    <source>
        <dbReference type="Proteomes" id="UP000006671"/>
    </source>
</evidence>
<dbReference type="STRING" id="5762.D2V949"/>
<feature type="compositionally biased region" description="Basic residues" evidence="1">
    <location>
        <begin position="1"/>
        <end position="15"/>
    </location>
</feature>
<dbReference type="eggNOG" id="KOG2613">
    <property type="taxonomic scope" value="Eukaryota"/>
</dbReference>
<dbReference type="VEuPathDB" id="AmoebaDB:NAEGRDRAFT_65564"/>
<dbReference type="GO" id="GO:0005737">
    <property type="term" value="C:cytoplasm"/>
    <property type="evidence" value="ECO:0007669"/>
    <property type="project" value="TreeGrafter"/>
</dbReference>
<dbReference type="InParanoid" id="D2V949"/>
<evidence type="ECO:0000256" key="1">
    <source>
        <dbReference type="SAM" id="MobiDB-lite"/>
    </source>
</evidence>
<dbReference type="Proteomes" id="UP000006671">
    <property type="component" value="Unassembled WGS sequence"/>
</dbReference>
<feature type="compositionally biased region" description="Basic residues" evidence="1">
    <location>
        <begin position="57"/>
        <end position="72"/>
    </location>
</feature>
<evidence type="ECO:0000259" key="3">
    <source>
        <dbReference type="Pfam" id="PF21193"/>
    </source>
</evidence>
<evidence type="ECO:0000259" key="2">
    <source>
        <dbReference type="Pfam" id="PF21192"/>
    </source>
</evidence>
<dbReference type="InterPro" id="IPR048899">
    <property type="entry name" value="NMD_SH3"/>
</dbReference>
<dbReference type="RefSeq" id="XP_002679393.1">
    <property type="nucleotide sequence ID" value="XM_002679347.1"/>
</dbReference>
<feature type="domain" description="60S ribosomal export protein NMD3 SH3" evidence="3">
    <location>
        <begin position="218"/>
        <end position="265"/>
    </location>
</feature>
<proteinExistence type="predicted"/>
<organism evidence="5">
    <name type="scientific">Naegleria gruberi</name>
    <name type="common">Amoeba</name>
    <dbReference type="NCBI Taxonomy" id="5762"/>
    <lineage>
        <taxon>Eukaryota</taxon>
        <taxon>Discoba</taxon>
        <taxon>Heterolobosea</taxon>
        <taxon>Tetramitia</taxon>
        <taxon>Eutetramitia</taxon>
        <taxon>Vahlkampfiidae</taxon>
        <taxon>Naegleria</taxon>
    </lineage>
</organism>
<dbReference type="OMA" id="KISHERN"/>
<sequence length="452" mass="51611">MRQKATGKGHKKPPTKKQPSEKANTQKRKNVDMMNISEFEDTEVHEGNNYQEQAFTSKKRKKANRVNQKKKKVTVDSSDKPVVQIRQKISHERNLFFFEQLMLKHQITRKFPHLHFEKVAHGFDIYYKPNAYSELNEEMQKEGGGENQSQEEGSNVIKFIKLINNLMPIRDLENKSVMTGAFQKGKLGGGIGAVGGASSLEGPTTEHNEQYFIEIAPICVGDLVCLPQRLFNSSGQIGPLVICYKVTNSLFFIDPYTLKNFEITAQNYFQSPFRALLSVTQLAEYTINDIEVKKNQKGRPISAQAGRFQLSEVSLVKTSELGVAPDVQTFCHITQLLEVGDTVYGYDLKNANLNSDDLASYKKLVLPDVIIVKKKYEWETQRIWKLHHFCMDPEGNDYDAFLNDLEEDQDMRSKVMLFKHENSGSIASKIKFDSDGKNPRVRLEELLEAWTI</sequence>
<dbReference type="PANTHER" id="PTHR12746:SF2">
    <property type="entry name" value="60S RIBOSOMAL EXPORT PROTEIN NMD3"/>
    <property type="match status" value="1"/>
</dbReference>